<organism evidence="8 9">
    <name type="scientific">Thecamonas trahens ATCC 50062</name>
    <dbReference type="NCBI Taxonomy" id="461836"/>
    <lineage>
        <taxon>Eukaryota</taxon>
        <taxon>Apusozoa</taxon>
        <taxon>Apusomonadida</taxon>
        <taxon>Apusomonadidae</taxon>
        <taxon>Thecamonas</taxon>
    </lineage>
</organism>
<sequence length="276" mass="30485">MMAKILEVLIATDAELAMSASKYIGWCVSLLLVFRLSYWASDVFPWAGLSPRYATLSKLDKIEWHSRVVSNINAAVCVIGAGYGLAWMMWESVADVPGGWYRISPPLLVMTYGGLCGYLIHDLHLILTTPSLYSLGMMAHHVIGICGSAYAWWSGLAGGACVFFLLTEATTPLINARWFLTKTGARNSSLYTLNGVAIFVAWTFLRASMVVIAPIVFYRDWHHFGHDYPTNIIIIGTTVAVGSLNLYWYYLIVRGLLKLLGLRGSASSTASAKRRD</sequence>
<protein>
    <submittedName>
        <fullName evidence="8">Transmembrane protein 56</fullName>
    </submittedName>
</protein>
<dbReference type="EMBL" id="GL349461">
    <property type="protein sequence ID" value="KNC50421.1"/>
    <property type="molecule type" value="Genomic_DNA"/>
</dbReference>
<evidence type="ECO:0000256" key="2">
    <source>
        <dbReference type="ARBA" id="ARBA00022692"/>
    </source>
</evidence>
<dbReference type="InterPro" id="IPR006634">
    <property type="entry name" value="TLC-dom"/>
</dbReference>
<feature type="transmembrane region" description="Helical" evidence="6">
    <location>
        <begin position="132"/>
        <end position="151"/>
    </location>
</feature>
<dbReference type="RefSeq" id="XP_013756963.1">
    <property type="nucleotide sequence ID" value="XM_013901509.1"/>
</dbReference>
<accession>A0A0L0DE28</accession>
<dbReference type="GO" id="GO:0005783">
    <property type="term" value="C:endoplasmic reticulum"/>
    <property type="evidence" value="ECO:0007669"/>
    <property type="project" value="TreeGrafter"/>
</dbReference>
<evidence type="ECO:0000256" key="4">
    <source>
        <dbReference type="ARBA" id="ARBA00023136"/>
    </source>
</evidence>
<dbReference type="GeneID" id="25565979"/>
<dbReference type="OrthoDB" id="10266980at2759"/>
<evidence type="ECO:0000256" key="1">
    <source>
        <dbReference type="ARBA" id="ARBA00004141"/>
    </source>
</evidence>
<gene>
    <name evidence="8" type="ORF">AMSG_06914</name>
</gene>
<dbReference type="OMA" id="SIFACKM"/>
<dbReference type="Proteomes" id="UP000054408">
    <property type="component" value="Unassembled WGS sequence"/>
</dbReference>
<dbReference type="GO" id="GO:0055088">
    <property type="term" value="P:lipid homeostasis"/>
    <property type="evidence" value="ECO:0007669"/>
    <property type="project" value="TreeGrafter"/>
</dbReference>
<dbReference type="PANTHER" id="PTHR13439:SF0">
    <property type="entry name" value="TOPOISOMERASE I DAMAGE AFFECTED PROTEIN 4"/>
    <property type="match status" value="1"/>
</dbReference>
<evidence type="ECO:0000313" key="8">
    <source>
        <dbReference type="EMBL" id="KNC50421.1"/>
    </source>
</evidence>
<feature type="domain" description="TLC" evidence="7">
    <location>
        <begin position="59"/>
        <end position="261"/>
    </location>
</feature>
<keyword evidence="2 5" id="KW-0812">Transmembrane</keyword>
<dbReference type="PROSITE" id="PS50922">
    <property type="entry name" value="TLC"/>
    <property type="match status" value="1"/>
</dbReference>
<dbReference type="GO" id="GO:0016020">
    <property type="term" value="C:membrane"/>
    <property type="evidence" value="ECO:0007669"/>
    <property type="project" value="UniProtKB-SubCell"/>
</dbReference>
<feature type="transmembrane region" description="Helical" evidence="6">
    <location>
        <begin position="230"/>
        <end position="253"/>
    </location>
</feature>
<feature type="transmembrane region" description="Helical" evidence="6">
    <location>
        <begin position="192"/>
        <end position="218"/>
    </location>
</feature>
<dbReference type="AlphaFoldDB" id="A0A0L0DE28"/>
<name>A0A0L0DE28_THETB</name>
<keyword evidence="9" id="KW-1185">Reference proteome</keyword>
<dbReference type="InterPro" id="IPR050846">
    <property type="entry name" value="TLCD"/>
</dbReference>
<dbReference type="Pfam" id="PF03798">
    <property type="entry name" value="TRAM_LAG1_CLN8"/>
    <property type="match status" value="1"/>
</dbReference>
<evidence type="ECO:0000256" key="5">
    <source>
        <dbReference type="PROSITE-ProRule" id="PRU00205"/>
    </source>
</evidence>
<dbReference type="STRING" id="461836.A0A0L0DE28"/>
<dbReference type="eggNOG" id="KOG4561">
    <property type="taxonomic scope" value="Eukaryota"/>
</dbReference>
<evidence type="ECO:0000259" key="7">
    <source>
        <dbReference type="PROSITE" id="PS50922"/>
    </source>
</evidence>
<feature type="transmembrane region" description="Helical" evidence="6">
    <location>
        <begin position="100"/>
        <end position="120"/>
    </location>
</feature>
<evidence type="ECO:0000256" key="3">
    <source>
        <dbReference type="ARBA" id="ARBA00022989"/>
    </source>
</evidence>
<keyword evidence="3 6" id="KW-1133">Transmembrane helix</keyword>
<dbReference type="SMART" id="SM00724">
    <property type="entry name" value="TLC"/>
    <property type="match status" value="1"/>
</dbReference>
<evidence type="ECO:0000313" key="9">
    <source>
        <dbReference type="Proteomes" id="UP000054408"/>
    </source>
</evidence>
<keyword evidence="4 5" id="KW-0472">Membrane</keyword>
<proteinExistence type="predicted"/>
<feature type="transmembrane region" description="Helical" evidence="6">
    <location>
        <begin position="68"/>
        <end position="88"/>
    </location>
</feature>
<comment type="subcellular location">
    <subcellularLocation>
        <location evidence="1">Membrane</location>
        <topology evidence="1">Multi-pass membrane protein</topology>
    </subcellularLocation>
</comment>
<dbReference type="PANTHER" id="PTHR13439">
    <property type="entry name" value="CT120 PROTEIN"/>
    <property type="match status" value="1"/>
</dbReference>
<evidence type="ECO:0000256" key="6">
    <source>
        <dbReference type="SAM" id="Phobius"/>
    </source>
</evidence>
<feature type="transmembrane region" description="Helical" evidence="6">
    <location>
        <begin position="157"/>
        <end position="180"/>
    </location>
</feature>
<reference evidence="8 9" key="1">
    <citation type="submission" date="2010-05" db="EMBL/GenBank/DDBJ databases">
        <title>The Genome Sequence of Thecamonas trahens ATCC 50062.</title>
        <authorList>
            <consortium name="The Broad Institute Genome Sequencing Platform"/>
            <person name="Russ C."/>
            <person name="Cuomo C."/>
            <person name="Shea T."/>
            <person name="Young S.K."/>
            <person name="Zeng Q."/>
            <person name="Koehrsen M."/>
            <person name="Haas B."/>
            <person name="Borodovsky M."/>
            <person name="Guigo R."/>
            <person name="Alvarado L."/>
            <person name="Berlin A."/>
            <person name="Bochicchio J."/>
            <person name="Borenstein D."/>
            <person name="Chapman S."/>
            <person name="Chen Z."/>
            <person name="Freedman E."/>
            <person name="Gellesch M."/>
            <person name="Goldberg J."/>
            <person name="Griggs A."/>
            <person name="Gujja S."/>
            <person name="Heilman E."/>
            <person name="Heiman D."/>
            <person name="Hepburn T."/>
            <person name="Howarth C."/>
            <person name="Jen D."/>
            <person name="Larson L."/>
            <person name="Mehta T."/>
            <person name="Park D."/>
            <person name="Pearson M."/>
            <person name="Roberts A."/>
            <person name="Saif S."/>
            <person name="Shenoy N."/>
            <person name="Sisk P."/>
            <person name="Stolte C."/>
            <person name="Sykes S."/>
            <person name="Thomson T."/>
            <person name="Walk T."/>
            <person name="White J."/>
            <person name="Yandava C."/>
            <person name="Burger G."/>
            <person name="Gray M.W."/>
            <person name="Holland P.W.H."/>
            <person name="King N."/>
            <person name="Lang F.B.F."/>
            <person name="Roger A.J."/>
            <person name="Ruiz-Trillo I."/>
            <person name="Lander E."/>
            <person name="Nusbaum C."/>
        </authorList>
    </citation>
    <scope>NUCLEOTIDE SEQUENCE [LARGE SCALE GENOMIC DNA]</scope>
    <source>
        <strain evidence="8 9">ATCC 50062</strain>
    </source>
</reference>